<organism evidence="1 2">
    <name type="scientific">Mycena chlorophos</name>
    <name type="common">Agaric fungus</name>
    <name type="synonym">Agaricus chlorophos</name>
    <dbReference type="NCBI Taxonomy" id="658473"/>
    <lineage>
        <taxon>Eukaryota</taxon>
        <taxon>Fungi</taxon>
        <taxon>Dikarya</taxon>
        <taxon>Basidiomycota</taxon>
        <taxon>Agaricomycotina</taxon>
        <taxon>Agaricomycetes</taxon>
        <taxon>Agaricomycetidae</taxon>
        <taxon>Agaricales</taxon>
        <taxon>Marasmiineae</taxon>
        <taxon>Mycenaceae</taxon>
        <taxon>Mycena</taxon>
    </lineage>
</organism>
<dbReference type="EMBL" id="DF847621">
    <property type="protein sequence ID" value="GAT52177.1"/>
    <property type="molecule type" value="Genomic_DNA"/>
</dbReference>
<evidence type="ECO:0000313" key="1">
    <source>
        <dbReference type="EMBL" id="GAT52177.1"/>
    </source>
</evidence>
<keyword evidence="2" id="KW-1185">Reference proteome</keyword>
<accession>A0ABQ0LNS6</accession>
<dbReference type="Proteomes" id="UP000815677">
    <property type="component" value="Unassembled WGS sequence"/>
</dbReference>
<protein>
    <recommendedName>
        <fullName evidence="3">Velvet domain-containing protein</fullName>
    </recommendedName>
</protein>
<name>A0ABQ0LNS6_MYCCL</name>
<gene>
    <name evidence="1" type="ORF">MCHLO_09256</name>
</gene>
<sequence length="225" mass="24814">MTRILGALLPPTWKGTGSTHFLFLLQIYDNQSVPRVDEQRAYAVLDCSGESFTASVLRIVAGWQLEKQIGFARLRWRNGTTRGFIVAISVPQALTRPRRLTRETAPRKAPGEAGPNAKLEIRQWVHRDSFQAIFPLAPRLDESLVGLSLKYQVAARCAGAASGPTGAHTTKKRIRAPDPNAAAYYAQPGYPVGYDTDYSGVGGYHQQSAQYDPGKCIHNRNNNPH</sequence>
<reference evidence="1" key="1">
    <citation type="submission" date="2014-09" db="EMBL/GenBank/DDBJ databases">
        <title>Genome sequence of the luminous mushroom Mycena chlorophos for searching fungal bioluminescence genes.</title>
        <authorList>
            <person name="Tanaka Y."/>
            <person name="Kasuga D."/>
            <person name="Oba Y."/>
            <person name="Hase S."/>
            <person name="Sato K."/>
            <person name="Oba Y."/>
            <person name="Sakakibara Y."/>
        </authorList>
    </citation>
    <scope>NUCLEOTIDE SEQUENCE</scope>
</reference>
<evidence type="ECO:0000313" key="2">
    <source>
        <dbReference type="Proteomes" id="UP000815677"/>
    </source>
</evidence>
<proteinExistence type="predicted"/>
<evidence type="ECO:0008006" key="3">
    <source>
        <dbReference type="Google" id="ProtNLM"/>
    </source>
</evidence>